<dbReference type="SMART" id="SM00487">
    <property type="entry name" value="DEXDc"/>
    <property type="match status" value="1"/>
</dbReference>
<feature type="compositionally biased region" description="Polar residues" evidence="8">
    <location>
        <begin position="426"/>
        <end position="435"/>
    </location>
</feature>
<dbReference type="PROSITE" id="PS51194">
    <property type="entry name" value="HELICASE_CTER"/>
    <property type="match status" value="1"/>
</dbReference>
<dbReference type="PROSITE" id="PS00039">
    <property type="entry name" value="DEAD_ATP_HELICASE"/>
    <property type="match status" value="1"/>
</dbReference>
<dbReference type="InterPro" id="IPR014014">
    <property type="entry name" value="RNA_helicase_DEAD_Q_motif"/>
</dbReference>
<feature type="domain" description="Helicase C-terminal" evidence="10">
    <location>
        <begin position="228"/>
        <end position="375"/>
    </location>
</feature>
<protein>
    <submittedName>
        <fullName evidence="12">DEAD/DEAH box helicase</fullName>
        <ecNumber evidence="12">3.6.4.-</ecNumber>
    </submittedName>
</protein>
<evidence type="ECO:0000256" key="6">
    <source>
        <dbReference type="PROSITE-ProRule" id="PRU00552"/>
    </source>
</evidence>
<evidence type="ECO:0000256" key="5">
    <source>
        <dbReference type="ARBA" id="ARBA00038437"/>
    </source>
</evidence>
<evidence type="ECO:0000256" key="7">
    <source>
        <dbReference type="RuleBase" id="RU000492"/>
    </source>
</evidence>
<comment type="similarity">
    <text evidence="5 7">Belongs to the DEAD box helicase family.</text>
</comment>
<dbReference type="CDD" id="cd00268">
    <property type="entry name" value="DEADc"/>
    <property type="match status" value="1"/>
</dbReference>
<sequence length="444" mass="49561">MTFNDFKFVESLQEGLDAMGFEKPTPIQEQAMPIIMDGKDIIATAQTGTGKTAAFILPVLNRISQSGQKGVQALILAPTRELSIQIDQQIQGLAYFLGISSIPIYGGGDGNTWEQQKRALEMGAEIVVATPGRLIALLTSGKINLGSITHLILDEADRMLDMGFSDDILTIVNYLPKKRQTLLFSATMPPKIRKFSQKLLHQPEEISIALGKTAKGVSQYVYHVFDHQKEELVTWILSERDYQAVIIFCSTKDKVKSLFKTLRKKFQVEAFHADLEQSEREKIMSSFKNKSLKILVATDILSRGIDVEDIELVINFDTPNDPEDYVHRVGRTARAEKEGRAITFVNEKDKYKYSNIEKLIGLQIEVLNNPESVGDGPDLKAARIRPDKKKGKKNFAPGRRGNERKGSGGYHGKKADKTVSEKSSEGIVQSGVSNRFKSRKNIED</sequence>
<keyword evidence="3 7" id="KW-0347">Helicase</keyword>
<dbReference type="SMART" id="SM00490">
    <property type="entry name" value="HELICc"/>
    <property type="match status" value="1"/>
</dbReference>
<evidence type="ECO:0000259" key="10">
    <source>
        <dbReference type="PROSITE" id="PS51194"/>
    </source>
</evidence>
<dbReference type="InterPro" id="IPR000629">
    <property type="entry name" value="RNA-helicase_DEAD-box_CS"/>
</dbReference>
<dbReference type="EMBL" id="JBHSJJ010000014">
    <property type="protein sequence ID" value="MFC4873915.1"/>
    <property type="molecule type" value="Genomic_DNA"/>
</dbReference>
<feature type="short sequence motif" description="Q motif" evidence="6">
    <location>
        <begin position="1"/>
        <end position="29"/>
    </location>
</feature>
<keyword evidence="1 7" id="KW-0547">Nucleotide-binding</keyword>
<dbReference type="InterPro" id="IPR027417">
    <property type="entry name" value="P-loop_NTPase"/>
</dbReference>
<evidence type="ECO:0000313" key="13">
    <source>
        <dbReference type="Proteomes" id="UP001595818"/>
    </source>
</evidence>
<evidence type="ECO:0000259" key="9">
    <source>
        <dbReference type="PROSITE" id="PS51192"/>
    </source>
</evidence>
<dbReference type="PROSITE" id="PS51195">
    <property type="entry name" value="Q_MOTIF"/>
    <property type="match status" value="1"/>
</dbReference>
<evidence type="ECO:0000256" key="4">
    <source>
        <dbReference type="ARBA" id="ARBA00022840"/>
    </source>
</evidence>
<dbReference type="SUPFAM" id="SSF52540">
    <property type="entry name" value="P-loop containing nucleoside triphosphate hydrolases"/>
    <property type="match status" value="1"/>
</dbReference>
<dbReference type="CDD" id="cd18787">
    <property type="entry name" value="SF2_C_DEAD"/>
    <property type="match status" value="1"/>
</dbReference>
<feature type="domain" description="Helicase ATP-binding" evidence="9">
    <location>
        <begin position="32"/>
        <end position="206"/>
    </location>
</feature>
<dbReference type="PROSITE" id="PS51192">
    <property type="entry name" value="HELICASE_ATP_BIND_1"/>
    <property type="match status" value="1"/>
</dbReference>
<feature type="region of interest" description="Disordered" evidence="8">
    <location>
        <begin position="371"/>
        <end position="444"/>
    </location>
</feature>
<evidence type="ECO:0000256" key="8">
    <source>
        <dbReference type="SAM" id="MobiDB-lite"/>
    </source>
</evidence>
<gene>
    <name evidence="12" type="ORF">ACFPFU_19580</name>
</gene>
<evidence type="ECO:0000256" key="1">
    <source>
        <dbReference type="ARBA" id="ARBA00022741"/>
    </source>
</evidence>
<feature type="compositionally biased region" description="Basic and acidic residues" evidence="8">
    <location>
        <begin position="413"/>
        <end position="424"/>
    </location>
</feature>
<evidence type="ECO:0000259" key="11">
    <source>
        <dbReference type="PROSITE" id="PS51195"/>
    </source>
</evidence>
<dbReference type="InterPro" id="IPR001650">
    <property type="entry name" value="Helicase_C-like"/>
</dbReference>
<dbReference type="EC" id="3.6.4.-" evidence="12"/>
<accession>A0ABV9T5B0</accession>
<dbReference type="RefSeq" id="WP_377067252.1">
    <property type="nucleotide sequence ID" value="NZ_JBHSJJ010000014.1"/>
</dbReference>
<keyword evidence="13" id="KW-1185">Reference proteome</keyword>
<dbReference type="InterPro" id="IPR011545">
    <property type="entry name" value="DEAD/DEAH_box_helicase_dom"/>
</dbReference>
<proteinExistence type="inferred from homology"/>
<dbReference type="InterPro" id="IPR050079">
    <property type="entry name" value="DEAD_box_RNA_helicase"/>
</dbReference>
<dbReference type="InterPro" id="IPR014001">
    <property type="entry name" value="Helicase_ATP-bd"/>
</dbReference>
<keyword evidence="2 7" id="KW-0378">Hydrolase</keyword>
<dbReference type="PANTHER" id="PTHR47959">
    <property type="entry name" value="ATP-DEPENDENT RNA HELICASE RHLE-RELATED"/>
    <property type="match status" value="1"/>
</dbReference>
<reference evidence="13" key="1">
    <citation type="journal article" date="2019" name="Int. J. Syst. Evol. Microbiol.">
        <title>The Global Catalogue of Microorganisms (GCM) 10K type strain sequencing project: providing services to taxonomists for standard genome sequencing and annotation.</title>
        <authorList>
            <consortium name="The Broad Institute Genomics Platform"/>
            <consortium name="The Broad Institute Genome Sequencing Center for Infectious Disease"/>
            <person name="Wu L."/>
            <person name="Ma J."/>
        </authorList>
    </citation>
    <scope>NUCLEOTIDE SEQUENCE [LARGE SCALE GENOMIC DNA]</scope>
    <source>
        <strain evidence="13">CGMCC 4.7466</strain>
    </source>
</reference>
<dbReference type="Gene3D" id="3.40.50.300">
    <property type="entry name" value="P-loop containing nucleotide triphosphate hydrolases"/>
    <property type="match status" value="2"/>
</dbReference>
<name>A0ABV9T5B0_9BACT</name>
<dbReference type="PANTHER" id="PTHR47959:SF13">
    <property type="entry name" value="ATP-DEPENDENT RNA HELICASE RHLE"/>
    <property type="match status" value="1"/>
</dbReference>
<dbReference type="GO" id="GO:0004386">
    <property type="term" value="F:helicase activity"/>
    <property type="evidence" value="ECO:0007669"/>
    <property type="project" value="UniProtKB-KW"/>
</dbReference>
<organism evidence="12 13">
    <name type="scientific">Negadavirga shengliensis</name>
    <dbReference type="NCBI Taxonomy" id="1389218"/>
    <lineage>
        <taxon>Bacteria</taxon>
        <taxon>Pseudomonadati</taxon>
        <taxon>Bacteroidota</taxon>
        <taxon>Cytophagia</taxon>
        <taxon>Cytophagales</taxon>
        <taxon>Cyclobacteriaceae</taxon>
        <taxon>Negadavirga</taxon>
    </lineage>
</organism>
<dbReference type="Pfam" id="PF00271">
    <property type="entry name" value="Helicase_C"/>
    <property type="match status" value="1"/>
</dbReference>
<evidence type="ECO:0000256" key="3">
    <source>
        <dbReference type="ARBA" id="ARBA00022806"/>
    </source>
</evidence>
<evidence type="ECO:0000313" key="12">
    <source>
        <dbReference type="EMBL" id="MFC4873915.1"/>
    </source>
</evidence>
<dbReference type="GO" id="GO:0016787">
    <property type="term" value="F:hydrolase activity"/>
    <property type="evidence" value="ECO:0007669"/>
    <property type="project" value="UniProtKB-KW"/>
</dbReference>
<comment type="caution">
    <text evidence="12">The sequence shown here is derived from an EMBL/GenBank/DDBJ whole genome shotgun (WGS) entry which is preliminary data.</text>
</comment>
<keyword evidence="4 7" id="KW-0067">ATP-binding</keyword>
<dbReference type="InterPro" id="IPR044742">
    <property type="entry name" value="DEAD/DEAH_RhlB"/>
</dbReference>
<dbReference type="Proteomes" id="UP001595818">
    <property type="component" value="Unassembled WGS sequence"/>
</dbReference>
<dbReference type="Pfam" id="PF00270">
    <property type="entry name" value="DEAD"/>
    <property type="match status" value="1"/>
</dbReference>
<evidence type="ECO:0000256" key="2">
    <source>
        <dbReference type="ARBA" id="ARBA00022801"/>
    </source>
</evidence>
<feature type="domain" description="DEAD-box RNA helicase Q" evidence="11">
    <location>
        <begin position="1"/>
        <end position="29"/>
    </location>
</feature>